<evidence type="ECO:0000256" key="8">
    <source>
        <dbReference type="ARBA" id="ARBA00022927"/>
    </source>
</evidence>
<dbReference type="Pfam" id="PF00448">
    <property type="entry name" value="SRP54"/>
    <property type="match status" value="1"/>
</dbReference>
<name>X0T0F3_9ZZZZ</name>
<evidence type="ECO:0000256" key="9">
    <source>
        <dbReference type="ARBA" id="ARBA00023134"/>
    </source>
</evidence>
<dbReference type="GO" id="GO:0006614">
    <property type="term" value="P:SRP-dependent cotranslational protein targeting to membrane"/>
    <property type="evidence" value="ECO:0007669"/>
    <property type="project" value="InterPro"/>
</dbReference>
<proteinExistence type="inferred from homology"/>
<evidence type="ECO:0000256" key="7">
    <source>
        <dbReference type="ARBA" id="ARBA00022795"/>
    </source>
</evidence>
<comment type="function">
    <text evidence="12">Necessary for flagellar biosynthesis. May be involved in translocation of the flagellum.</text>
</comment>
<keyword evidence="11" id="KW-1006">Bacterial flagellum protein export</keyword>
<evidence type="ECO:0000313" key="15">
    <source>
        <dbReference type="EMBL" id="GAF86933.1"/>
    </source>
</evidence>
<dbReference type="GO" id="GO:0044781">
    <property type="term" value="P:bacterial-type flagellum organization"/>
    <property type="evidence" value="ECO:0007669"/>
    <property type="project" value="UniProtKB-KW"/>
</dbReference>
<dbReference type="GO" id="GO:0003924">
    <property type="term" value="F:GTPase activity"/>
    <property type="evidence" value="ECO:0007669"/>
    <property type="project" value="InterPro"/>
</dbReference>
<dbReference type="GO" id="GO:0005525">
    <property type="term" value="F:GTP binding"/>
    <property type="evidence" value="ECO:0007669"/>
    <property type="project" value="UniProtKB-KW"/>
</dbReference>
<dbReference type="GO" id="GO:0015031">
    <property type="term" value="P:protein transport"/>
    <property type="evidence" value="ECO:0007669"/>
    <property type="project" value="UniProtKB-KW"/>
</dbReference>
<keyword evidence="5" id="KW-1003">Cell membrane</keyword>
<evidence type="ECO:0000259" key="14">
    <source>
        <dbReference type="SMART" id="SM00962"/>
    </source>
</evidence>
<protein>
    <recommendedName>
        <fullName evidence="3">Flagellar biosynthesis protein FlhF</fullName>
    </recommendedName>
    <alternativeName>
        <fullName evidence="13">Flagella-associated GTP-binding protein</fullName>
    </alternativeName>
</protein>
<comment type="subcellular location">
    <subcellularLocation>
        <location evidence="1">Cell membrane</location>
        <topology evidence="1">Peripheral membrane protein</topology>
        <orientation evidence="1">Cytoplasmic side</orientation>
    </subcellularLocation>
</comment>
<dbReference type="AlphaFoldDB" id="X0T0F3"/>
<dbReference type="PANTHER" id="PTHR43134:SF3">
    <property type="entry name" value="FLAGELLAR BIOSYNTHESIS PROTEIN FLHF"/>
    <property type="match status" value="1"/>
</dbReference>
<evidence type="ECO:0000256" key="6">
    <source>
        <dbReference type="ARBA" id="ARBA00022741"/>
    </source>
</evidence>
<sequence length="166" mass="18755">TRKKVGLISIDNYRIGAMQQLKTYADILGIPCFPAFNRKDLLFALKRMGGRDVVLIDTAGQSQYDRARIEELKKIMTDDLAISSHLLLSVATTESEMNKAAINFSLLQFQSYIFTKIDEAERFGSVINQIMKLPLPISYITTGQNVPEDIERASKEKILNLLLNKN</sequence>
<evidence type="ECO:0000256" key="12">
    <source>
        <dbReference type="ARBA" id="ARBA00025337"/>
    </source>
</evidence>
<dbReference type="SUPFAM" id="SSF52540">
    <property type="entry name" value="P-loop containing nucleoside triphosphate hydrolases"/>
    <property type="match status" value="1"/>
</dbReference>
<keyword evidence="9" id="KW-0342">GTP-binding</keyword>
<feature type="non-terminal residue" evidence="15">
    <location>
        <position position="1"/>
    </location>
</feature>
<evidence type="ECO:0000256" key="10">
    <source>
        <dbReference type="ARBA" id="ARBA00023136"/>
    </source>
</evidence>
<dbReference type="FunFam" id="3.40.50.300:FF:000695">
    <property type="entry name" value="Flagellar biosynthesis regulator FlhF"/>
    <property type="match status" value="1"/>
</dbReference>
<keyword evidence="10" id="KW-0472">Membrane</keyword>
<evidence type="ECO:0000256" key="3">
    <source>
        <dbReference type="ARBA" id="ARBA00014919"/>
    </source>
</evidence>
<organism evidence="15">
    <name type="scientific">marine sediment metagenome</name>
    <dbReference type="NCBI Taxonomy" id="412755"/>
    <lineage>
        <taxon>unclassified sequences</taxon>
        <taxon>metagenomes</taxon>
        <taxon>ecological metagenomes</taxon>
    </lineage>
</organism>
<dbReference type="GO" id="GO:0005886">
    <property type="term" value="C:plasma membrane"/>
    <property type="evidence" value="ECO:0007669"/>
    <property type="project" value="UniProtKB-SubCell"/>
</dbReference>
<evidence type="ECO:0000256" key="1">
    <source>
        <dbReference type="ARBA" id="ARBA00004413"/>
    </source>
</evidence>
<evidence type="ECO:0000256" key="4">
    <source>
        <dbReference type="ARBA" id="ARBA00022448"/>
    </source>
</evidence>
<accession>X0T0F3</accession>
<keyword evidence="6" id="KW-0547">Nucleotide-binding</keyword>
<dbReference type="InterPro" id="IPR047040">
    <property type="entry name" value="FlhF__GTPase_dom"/>
</dbReference>
<keyword evidence="8" id="KW-0653">Protein transport</keyword>
<reference evidence="15" key="1">
    <citation type="journal article" date="2014" name="Front. Microbiol.">
        <title>High frequency of phylogenetically diverse reductive dehalogenase-homologous genes in deep subseafloor sedimentary metagenomes.</title>
        <authorList>
            <person name="Kawai M."/>
            <person name="Futagami T."/>
            <person name="Toyoda A."/>
            <person name="Takaki Y."/>
            <person name="Nishi S."/>
            <person name="Hori S."/>
            <person name="Arai W."/>
            <person name="Tsubouchi T."/>
            <person name="Morono Y."/>
            <person name="Uchiyama I."/>
            <person name="Ito T."/>
            <person name="Fujiyama A."/>
            <person name="Inagaki F."/>
            <person name="Takami H."/>
        </authorList>
    </citation>
    <scope>NUCLEOTIDE SEQUENCE</scope>
    <source>
        <strain evidence="15">Expedition CK06-06</strain>
    </source>
</reference>
<comment type="caution">
    <text evidence="15">The sequence shown here is derived from an EMBL/GenBank/DDBJ whole genome shotgun (WGS) entry which is preliminary data.</text>
</comment>
<gene>
    <name evidence="15" type="ORF">S01H1_28936</name>
</gene>
<dbReference type="SMART" id="SM00962">
    <property type="entry name" value="SRP54"/>
    <property type="match status" value="1"/>
</dbReference>
<keyword evidence="4" id="KW-0813">Transport</keyword>
<evidence type="ECO:0000256" key="2">
    <source>
        <dbReference type="ARBA" id="ARBA00008531"/>
    </source>
</evidence>
<dbReference type="InterPro" id="IPR000897">
    <property type="entry name" value="SRP54_GTPase_dom"/>
</dbReference>
<dbReference type="PANTHER" id="PTHR43134">
    <property type="entry name" value="SIGNAL RECOGNITION PARTICLE RECEPTOR SUBUNIT ALPHA"/>
    <property type="match status" value="1"/>
</dbReference>
<dbReference type="InterPro" id="IPR027417">
    <property type="entry name" value="P-loop_NTPase"/>
</dbReference>
<keyword evidence="7" id="KW-1005">Bacterial flagellum biogenesis</keyword>
<feature type="domain" description="SRP54-type proteins GTP-binding" evidence="14">
    <location>
        <begin position="2"/>
        <end position="164"/>
    </location>
</feature>
<evidence type="ECO:0000256" key="13">
    <source>
        <dbReference type="ARBA" id="ARBA00030866"/>
    </source>
</evidence>
<dbReference type="CDD" id="cd17873">
    <property type="entry name" value="FlhF"/>
    <property type="match status" value="1"/>
</dbReference>
<evidence type="ECO:0000256" key="11">
    <source>
        <dbReference type="ARBA" id="ARBA00023225"/>
    </source>
</evidence>
<evidence type="ECO:0000256" key="5">
    <source>
        <dbReference type="ARBA" id="ARBA00022475"/>
    </source>
</evidence>
<comment type="similarity">
    <text evidence="2">Belongs to the GTP-binding SRP family.</text>
</comment>
<dbReference type="Gene3D" id="3.40.50.300">
    <property type="entry name" value="P-loop containing nucleotide triphosphate hydrolases"/>
    <property type="match status" value="1"/>
</dbReference>
<dbReference type="GO" id="GO:0005047">
    <property type="term" value="F:signal recognition particle binding"/>
    <property type="evidence" value="ECO:0007669"/>
    <property type="project" value="TreeGrafter"/>
</dbReference>
<dbReference type="EMBL" id="BARS01017716">
    <property type="protein sequence ID" value="GAF86933.1"/>
    <property type="molecule type" value="Genomic_DNA"/>
</dbReference>